<keyword evidence="2" id="KW-1133">Transmembrane helix</keyword>
<sequence>MRVFTPKGHHGTSHDKDIYEKLATAADSRETLATVVGSTLGLTLAFVIIFITLYIACEYFSVPIWRIFRRCKARWVRWRRARQVRPPAPEPQEPQELQGPSPPFPDPEPGGRDIELQDFIRTIESVEVNRNAAAAANEQRASAGLEPPAPVYSPRPVHIIA</sequence>
<comment type="caution">
    <text evidence="3">The sequence shown here is derived from an EMBL/GenBank/DDBJ whole genome shotgun (WGS) entry which is preliminary data.</text>
</comment>
<dbReference type="InParanoid" id="A0A423X279"/>
<dbReference type="AlphaFoldDB" id="A0A423X279"/>
<keyword evidence="2" id="KW-0812">Transmembrane</keyword>
<name>A0A423X279_9PEZI</name>
<reference evidence="3 4" key="1">
    <citation type="submission" date="2015-09" db="EMBL/GenBank/DDBJ databases">
        <title>Host preference determinants of Valsa canker pathogens revealed by comparative genomics.</title>
        <authorList>
            <person name="Yin Z."/>
            <person name="Huang L."/>
        </authorList>
    </citation>
    <scope>NUCLEOTIDE SEQUENCE [LARGE SCALE GENOMIC DNA]</scope>
    <source>
        <strain evidence="3 4">SXYLt</strain>
    </source>
</reference>
<evidence type="ECO:0000313" key="3">
    <source>
        <dbReference type="EMBL" id="ROW10005.1"/>
    </source>
</evidence>
<keyword evidence="2" id="KW-0472">Membrane</keyword>
<gene>
    <name evidence="3" type="ORF">VPNG_06565</name>
</gene>
<feature type="transmembrane region" description="Helical" evidence="2">
    <location>
        <begin position="44"/>
        <end position="68"/>
    </location>
</feature>
<organism evidence="3 4">
    <name type="scientific">Cytospora leucostoma</name>
    <dbReference type="NCBI Taxonomy" id="1230097"/>
    <lineage>
        <taxon>Eukaryota</taxon>
        <taxon>Fungi</taxon>
        <taxon>Dikarya</taxon>
        <taxon>Ascomycota</taxon>
        <taxon>Pezizomycotina</taxon>
        <taxon>Sordariomycetes</taxon>
        <taxon>Sordariomycetidae</taxon>
        <taxon>Diaporthales</taxon>
        <taxon>Cytosporaceae</taxon>
        <taxon>Cytospora</taxon>
    </lineage>
</organism>
<proteinExistence type="predicted"/>
<evidence type="ECO:0000256" key="1">
    <source>
        <dbReference type="SAM" id="MobiDB-lite"/>
    </source>
</evidence>
<dbReference type="Proteomes" id="UP000285146">
    <property type="component" value="Unassembled WGS sequence"/>
</dbReference>
<evidence type="ECO:0000313" key="4">
    <source>
        <dbReference type="Proteomes" id="UP000285146"/>
    </source>
</evidence>
<accession>A0A423X279</accession>
<dbReference type="EMBL" id="LKEB01000029">
    <property type="protein sequence ID" value="ROW10005.1"/>
    <property type="molecule type" value="Genomic_DNA"/>
</dbReference>
<evidence type="ECO:0000256" key="2">
    <source>
        <dbReference type="SAM" id="Phobius"/>
    </source>
</evidence>
<keyword evidence="4" id="KW-1185">Reference proteome</keyword>
<protein>
    <submittedName>
        <fullName evidence="3">Uncharacterized protein</fullName>
    </submittedName>
</protein>
<feature type="region of interest" description="Disordered" evidence="1">
    <location>
        <begin position="82"/>
        <end position="113"/>
    </location>
</feature>